<dbReference type="SUPFAM" id="SSF48726">
    <property type="entry name" value="Immunoglobulin"/>
    <property type="match status" value="1"/>
</dbReference>
<reference evidence="2" key="1">
    <citation type="submission" date="2017-02" db="UniProtKB">
        <authorList>
            <consortium name="WormBaseParasite"/>
        </authorList>
    </citation>
    <scope>IDENTIFICATION</scope>
</reference>
<evidence type="ECO:0000313" key="2">
    <source>
        <dbReference type="WBParaSite" id="PTRK_0000486400.1"/>
    </source>
</evidence>
<accession>A0A0N4ZBF2</accession>
<sequence>MGATNNNIYYDSTFFRIGSICYRFEMNEDRCILRRLDKDQWSEYLEGREITFLDFCDFKTGEEVFKNETEKYNEEYGKIRIPKIEGLAVYKFITGNLTPGTIDKIPGIVRKWSFFCTEEGQEIICLIPVRGDIKDYKIFKSNKWLKDNSDYHFKVVKGETIENNGFMFIIKKVEEKHEGSYDIWLGNSAGIGKFEFKLTFDEKLLGYPSLTRPIKISYDKKISGKRTAVVQFYYYSTYESFIGWVSFLDGLGIPGMNSKIRVKIERASRDYEYMATITIKNYSERENDLYFFFVMTRFGHEKIHVKLRSPLKNNKRRK</sequence>
<organism evidence="1 2">
    <name type="scientific">Parastrongyloides trichosuri</name>
    <name type="common">Possum-specific nematode worm</name>
    <dbReference type="NCBI Taxonomy" id="131310"/>
    <lineage>
        <taxon>Eukaryota</taxon>
        <taxon>Metazoa</taxon>
        <taxon>Ecdysozoa</taxon>
        <taxon>Nematoda</taxon>
        <taxon>Chromadorea</taxon>
        <taxon>Rhabditida</taxon>
        <taxon>Tylenchina</taxon>
        <taxon>Panagrolaimomorpha</taxon>
        <taxon>Strongyloidoidea</taxon>
        <taxon>Strongyloididae</taxon>
        <taxon>Parastrongyloides</taxon>
    </lineage>
</organism>
<name>A0A0N4ZBF2_PARTI</name>
<proteinExistence type="predicted"/>
<evidence type="ECO:0000313" key="1">
    <source>
        <dbReference type="Proteomes" id="UP000038045"/>
    </source>
</evidence>
<dbReference type="AlphaFoldDB" id="A0A0N4ZBF2"/>
<dbReference type="Proteomes" id="UP000038045">
    <property type="component" value="Unplaced"/>
</dbReference>
<dbReference type="InterPro" id="IPR036179">
    <property type="entry name" value="Ig-like_dom_sf"/>
</dbReference>
<dbReference type="WBParaSite" id="PTRK_0000486400.1">
    <property type="protein sequence ID" value="PTRK_0000486400.1"/>
    <property type="gene ID" value="PTRK_0000486400"/>
</dbReference>
<keyword evidence="1" id="KW-1185">Reference proteome</keyword>
<protein>
    <submittedName>
        <fullName evidence="2">Glyco_hydro_38C domain-containing protein</fullName>
    </submittedName>
</protein>